<keyword evidence="2" id="KW-1133">Transmembrane helix</keyword>
<accession>A0A9Q1MYF9</accession>
<keyword evidence="2" id="KW-0812">Transmembrane</keyword>
<proteinExistence type="predicted"/>
<evidence type="ECO:0000313" key="3">
    <source>
        <dbReference type="EMBL" id="KAJ8569645.1"/>
    </source>
</evidence>
<evidence type="ECO:0000313" key="4">
    <source>
        <dbReference type="Proteomes" id="UP001152561"/>
    </source>
</evidence>
<keyword evidence="2" id="KW-0472">Membrane</keyword>
<dbReference type="EMBL" id="JAJAGQ010000002">
    <property type="protein sequence ID" value="KAJ8569645.1"/>
    <property type="molecule type" value="Genomic_DNA"/>
</dbReference>
<feature type="coiled-coil region" evidence="1">
    <location>
        <begin position="51"/>
        <end position="78"/>
    </location>
</feature>
<sequence length="110" mass="12536">MTTNQFTSTTTSNSEWKFFKCPKPKGSSCGNWQWEDEEYIESFAGELMSSLDAFKNVIADLKSEKDKLKEEIGALKGINQAEMNKVLKMHMFMMISWALFVGFVASSIMK</sequence>
<name>A0A9Q1MYF9_9SOLA</name>
<keyword evidence="1" id="KW-0175">Coiled coil</keyword>
<dbReference type="OrthoDB" id="1301864at2759"/>
<evidence type="ECO:0000256" key="1">
    <source>
        <dbReference type="SAM" id="Coils"/>
    </source>
</evidence>
<feature type="transmembrane region" description="Helical" evidence="2">
    <location>
        <begin position="91"/>
        <end position="109"/>
    </location>
</feature>
<organism evidence="3 4">
    <name type="scientific">Anisodus acutangulus</name>
    <dbReference type="NCBI Taxonomy" id="402998"/>
    <lineage>
        <taxon>Eukaryota</taxon>
        <taxon>Viridiplantae</taxon>
        <taxon>Streptophyta</taxon>
        <taxon>Embryophyta</taxon>
        <taxon>Tracheophyta</taxon>
        <taxon>Spermatophyta</taxon>
        <taxon>Magnoliopsida</taxon>
        <taxon>eudicotyledons</taxon>
        <taxon>Gunneridae</taxon>
        <taxon>Pentapetalae</taxon>
        <taxon>asterids</taxon>
        <taxon>lamiids</taxon>
        <taxon>Solanales</taxon>
        <taxon>Solanaceae</taxon>
        <taxon>Solanoideae</taxon>
        <taxon>Hyoscyameae</taxon>
        <taxon>Anisodus</taxon>
    </lineage>
</organism>
<protein>
    <submittedName>
        <fullName evidence="3">Uncharacterized protein</fullName>
    </submittedName>
</protein>
<evidence type="ECO:0000256" key="2">
    <source>
        <dbReference type="SAM" id="Phobius"/>
    </source>
</evidence>
<reference evidence="4" key="1">
    <citation type="journal article" date="2023" name="Proc. Natl. Acad. Sci. U.S.A.">
        <title>Genomic and structural basis for evolution of tropane alkaloid biosynthesis.</title>
        <authorList>
            <person name="Wanga Y.-J."/>
            <person name="Taina T."/>
            <person name="Yua J.-Y."/>
            <person name="Lia J."/>
            <person name="Xua B."/>
            <person name="Chenc J."/>
            <person name="D'Auriad J.C."/>
            <person name="Huanga J.-P."/>
            <person name="Huanga S.-X."/>
        </authorList>
    </citation>
    <scope>NUCLEOTIDE SEQUENCE [LARGE SCALE GENOMIC DNA]</scope>
    <source>
        <strain evidence="4">cv. KIB-2019</strain>
    </source>
</reference>
<comment type="caution">
    <text evidence="3">The sequence shown here is derived from an EMBL/GenBank/DDBJ whole genome shotgun (WGS) entry which is preliminary data.</text>
</comment>
<dbReference type="AlphaFoldDB" id="A0A9Q1MYF9"/>
<dbReference type="Proteomes" id="UP001152561">
    <property type="component" value="Unassembled WGS sequence"/>
</dbReference>
<gene>
    <name evidence="3" type="ORF">K7X08_006222</name>
</gene>
<keyword evidence="4" id="KW-1185">Reference proteome</keyword>